<keyword evidence="10" id="KW-0007">Acetylation</keyword>
<dbReference type="InterPro" id="IPR042231">
    <property type="entry name" value="Cho/carn_acyl_trans_2"/>
</dbReference>
<comment type="catalytic activity">
    <reaction evidence="22">
        <text>(R)-carnitine + (9Z)-octadecenoyl-CoA = O-(9Z)-octadecenoyl-(R)-carnitine + CoA</text>
        <dbReference type="Rhea" id="RHEA:44856"/>
        <dbReference type="ChEBI" id="CHEBI:16347"/>
        <dbReference type="ChEBI" id="CHEBI:57287"/>
        <dbReference type="ChEBI" id="CHEBI:57387"/>
        <dbReference type="ChEBI" id="CHEBI:84651"/>
    </reaction>
</comment>
<dbReference type="EC" id="2.3.1.21" evidence="4"/>
<evidence type="ECO:0000256" key="30">
    <source>
        <dbReference type="RuleBase" id="RU003801"/>
    </source>
</evidence>
<comment type="subcellular location">
    <subcellularLocation>
        <location evidence="1">Mitochondrion inner membrane</location>
        <topology evidence="1">Peripheral membrane protein</topology>
        <orientation evidence="1">Matrix side</orientation>
    </subcellularLocation>
</comment>
<comment type="catalytic activity">
    <reaction evidence="25">
        <text>tetradecanoyl-CoA + (R)-carnitine = O-tetradecanoyl-(R)-carnitine + CoA</text>
        <dbReference type="Rhea" id="RHEA:44832"/>
        <dbReference type="ChEBI" id="CHEBI:16347"/>
        <dbReference type="ChEBI" id="CHEBI:57287"/>
        <dbReference type="ChEBI" id="CHEBI:57385"/>
        <dbReference type="ChEBI" id="CHEBI:84634"/>
    </reaction>
</comment>
<evidence type="ECO:0000256" key="10">
    <source>
        <dbReference type="ARBA" id="ARBA00022990"/>
    </source>
</evidence>
<evidence type="ECO:0000256" key="18">
    <source>
        <dbReference type="ARBA" id="ARBA00047431"/>
    </source>
</evidence>
<evidence type="ECO:0000256" key="20">
    <source>
        <dbReference type="ARBA" id="ARBA00047809"/>
    </source>
</evidence>
<comment type="pathway">
    <text evidence="2">Lipid metabolism; fatty acid beta-oxidation.</text>
</comment>
<evidence type="ECO:0000256" key="6">
    <source>
        <dbReference type="ARBA" id="ARBA00022679"/>
    </source>
</evidence>
<evidence type="ECO:0000256" key="26">
    <source>
        <dbReference type="ARBA" id="ARBA00048999"/>
    </source>
</evidence>
<evidence type="ECO:0000256" key="19">
    <source>
        <dbReference type="ARBA" id="ARBA00047449"/>
    </source>
</evidence>
<proteinExistence type="inferred from homology"/>
<dbReference type="FunFam" id="1.10.275.20:FF:000001">
    <property type="entry name" value="carnitine O-palmitoyltransferase 2, mitochondrial"/>
    <property type="match status" value="1"/>
</dbReference>
<keyword evidence="14 30" id="KW-0012">Acyltransferase</keyword>
<evidence type="ECO:0000256" key="24">
    <source>
        <dbReference type="ARBA" id="ARBA00048764"/>
    </source>
</evidence>
<dbReference type="FunFam" id="3.30.559.10:FF:000010">
    <property type="entry name" value="carnitine O-palmitoyltransferase 2, mitochondrial"/>
    <property type="match status" value="1"/>
</dbReference>
<feature type="region of interest" description="Disordered" evidence="31">
    <location>
        <begin position="60"/>
        <end position="84"/>
    </location>
</feature>
<evidence type="ECO:0000256" key="12">
    <source>
        <dbReference type="ARBA" id="ARBA00023128"/>
    </source>
</evidence>
<evidence type="ECO:0000256" key="4">
    <source>
        <dbReference type="ARBA" id="ARBA00013243"/>
    </source>
</evidence>
<dbReference type="AlphaFoldDB" id="A0AAW1BPZ1"/>
<evidence type="ECO:0000259" key="32">
    <source>
        <dbReference type="Pfam" id="PF00755"/>
    </source>
</evidence>
<keyword evidence="5" id="KW-0813">Transport</keyword>
<dbReference type="PANTHER" id="PTHR22589">
    <property type="entry name" value="CARNITINE O-ACYLTRANSFERASE"/>
    <property type="match status" value="1"/>
</dbReference>
<evidence type="ECO:0000256" key="28">
    <source>
        <dbReference type="ARBA" id="ARBA00049150"/>
    </source>
</evidence>
<comment type="catalytic activity">
    <reaction evidence="23">
        <text>(9Z)-tetradecenoyl-CoA + (R)-carnitine = O-(9Z)-tetradecenoyl-(R)-carnitine + CoA</text>
        <dbReference type="Rhea" id="RHEA:44848"/>
        <dbReference type="ChEBI" id="CHEBI:16347"/>
        <dbReference type="ChEBI" id="CHEBI:57287"/>
        <dbReference type="ChEBI" id="CHEBI:65060"/>
        <dbReference type="ChEBI" id="CHEBI:84647"/>
    </reaction>
</comment>
<feature type="domain" description="Choline/carnitine acyltransferase" evidence="32">
    <location>
        <begin position="162"/>
        <end position="751"/>
    </location>
</feature>
<gene>
    <name evidence="33" type="ORF">NXF25_009067</name>
</gene>
<dbReference type="GO" id="GO:0005743">
    <property type="term" value="C:mitochondrial inner membrane"/>
    <property type="evidence" value="ECO:0007669"/>
    <property type="project" value="UniProtKB-SubCell"/>
</dbReference>
<dbReference type="PROSITE" id="PS00439">
    <property type="entry name" value="ACYLTRANSF_C_1"/>
    <property type="match status" value="1"/>
</dbReference>
<dbReference type="InterPro" id="IPR042572">
    <property type="entry name" value="Carn_acyl_trans_N"/>
</dbReference>
<comment type="caution">
    <text evidence="33">The sequence shown here is derived from an EMBL/GenBank/DDBJ whole genome shotgun (WGS) entry which is preliminary data.</text>
</comment>
<evidence type="ECO:0000256" key="31">
    <source>
        <dbReference type="SAM" id="MobiDB-lite"/>
    </source>
</evidence>
<dbReference type="Gene3D" id="1.20.1280.180">
    <property type="match status" value="1"/>
</dbReference>
<dbReference type="Gene3D" id="3.30.559.70">
    <property type="entry name" value="Choline/Carnitine o-acyltransferase, domain 2"/>
    <property type="match status" value="1"/>
</dbReference>
<keyword evidence="12" id="KW-0496">Mitochondrion</keyword>
<dbReference type="PANTHER" id="PTHR22589:SF51">
    <property type="entry name" value="CARNITINE O-PALMITOYLTRANSFERASE 2, MITOCHONDRIAL"/>
    <property type="match status" value="1"/>
</dbReference>
<evidence type="ECO:0000256" key="14">
    <source>
        <dbReference type="ARBA" id="ARBA00023315"/>
    </source>
</evidence>
<comment type="function">
    <text evidence="17">Involved in the intramitochondrial synthesis of acylcarnitines from accumulated acyl-CoA metabolites. Reconverts acylcarnitines back into the respective acyl-CoA esters that can then undergo beta-oxidation, an essential step for the mitochondrial uptake of long-chain fatty acids and their subsequent beta-oxidation in the mitochondrion. Active with medium (C8-C12) and long-chain (C14-C18) acyl-CoA esters.</text>
</comment>
<dbReference type="EMBL" id="JAOTOJ010000003">
    <property type="protein sequence ID" value="KAK9404240.1"/>
    <property type="molecule type" value="Genomic_DNA"/>
</dbReference>
<dbReference type="InterPro" id="IPR039551">
    <property type="entry name" value="Cho/carn_acyl_trans"/>
</dbReference>
<dbReference type="GO" id="GO:0015909">
    <property type="term" value="P:long-chain fatty acid transport"/>
    <property type="evidence" value="ECO:0007669"/>
    <property type="project" value="UniProtKB-ARBA"/>
</dbReference>
<comment type="catalytic activity">
    <reaction evidence="18">
        <text>(5Z)-tetradecenoyl-CoA + (R)-carnitine = O-(5Z)-tetradecenoyl-(R)-carnitine + CoA</text>
        <dbReference type="Rhea" id="RHEA:44852"/>
        <dbReference type="ChEBI" id="CHEBI:16347"/>
        <dbReference type="ChEBI" id="CHEBI:57287"/>
        <dbReference type="ChEBI" id="CHEBI:84649"/>
        <dbReference type="ChEBI" id="CHEBI:84650"/>
    </reaction>
</comment>
<comment type="catalytic activity">
    <reaction evidence="19">
        <text>decanoyl-CoA + (R)-carnitine = O-decanoyl-(R)-carnitine + CoA</text>
        <dbReference type="Rhea" id="RHEA:44828"/>
        <dbReference type="ChEBI" id="CHEBI:16347"/>
        <dbReference type="ChEBI" id="CHEBI:28717"/>
        <dbReference type="ChEBI" id="CHEBI:57287"/>
        <dbReference type="ChEBI" id="CHEBI:61430"/>
    </reaction>
</comment>
<evidence type="ECO:0000313" key="34">
    <source>
        <dbReference type="Proteomes" id="UP001474421"/>
    </source>
</evidence>
<evidence type="ECO:0000256" key="7">
    <source>
        <dbReference type="ARBA" id="ARBA00022792"/>
    </source>
</evidence>
<accession>A0AAW1BPZ1</accession>
<evidence type="ECO:0000256" key="16">
    <source>
        <dbReference type="ARBA" id="ARBA00042919"/>
    </source>
</evidence>
<evidence type="ECO:0000256" key="21">
    <source>
        <dbReference type="ARBA" id="ARBA00047819"/>
    </source>
</evidence>
<dbReference type="Gene3D" id="3.30.559.10">
    <property type="entry name" value="Chloramphenicol acetyltransferase-like domain"/>
    <property type="match status" value="1"/>
</dbReference>
<keyword evidence="8" id="KW-0276">Fatty acid metabolism</keyword>
<comment type="catalytic activity">
    <reaction evidence="20">
        <text>octanoyl-CoA + (R)-carnitine = O-octanoyl-(R)-carnitine + CoA</text>
        <dbReference type="Rhea" id="RHEA:17177"/>
        <dbReference type="ChEBI" id="CHEBI:16347"/>
        <dbReference type="ChEBI" id="CHEBI:18102"/>
        <dbReference type="ChEBI" id="CHEBI:57287"/>
        <dbReference type="ChEBI" id="CHEBI:57386"/>
    </reaction>
</comment>
<protein>
    <recommendedName>
        <fullName evidence="15">Carnitine O-palmitoyltransferase 2, mitochondrial</fullName>
        <ecNumber evidence="4">2.3.1.21</ecNumber>
    </recommendedName>
    <alternativeName>
        <fullName evidence="16">Carnitine palmitoyltransferase II</fullName>
    </alternativeName>
</protein>
<reference evidence="33 34" key="1">
    <citation type="journal article" date="2024" name="Proc. Natl. Acad. Sci. U.S.A.">
        <title>The genetic regulatory architecture and epigenomic basis for age-related changes in rattlesnake venom.</title>
        <authorList>
            <person name="Hogan M.P."/>
            <person name="Holding M.L."/>
            <person name="Nystrom G.S."/>
            <person name="Colston T.J."/>
            <person name="Bartlett D.A."/>
            <person name="Mason A.J."/>
            <person name="Ellsworth S.A."/>
            <person name="Rautsaw R.M."/>
            <person name="Lawrence K.C."/>
            <person name="Strickland J.L."/>
            <person name="He B."/>
            <person name="Fraser P."/>
            <person name="Margres M.J."/>
            <person name="Gilbert D.M."/>
            <person name="Gibbs H.L."/>
            <person name="Parkinson C.L."/>
            <person name="Rokyta D.R."/>
        </authorList>
    </citation>
    <scope>NUCLEOTIDE SEQUENCE [LARGE SCALE GENOMIC DNA]</scope>
    <source>
        <strain evidence="33">DRR0105</strain>
    </source>
</reference>
<dbReference type="FunFam" id="1.20.1280.180:FF:000001">
    <property type="entry name" value="Carnitine O-palmitoyltransferase 2, mitochondrial"/>
    <property type="match status" value="1"/>
</dbReference>
<evidence type="ECO:0000256" key="3">
    <source>
        <dbReference type="ARBA" id="ARBA00005232"/>
    </source>
</evidence>
<evidence type="ECO:0000256" key="23">
    <source>
        <dbReference type="ARBA" id="ARBA00048758"/>
    </source>
</evidence>
<dbReference type="SUPFAM" id="SSF52777">
    <property type="entry name" value="CoA-dependent acyltransferases"/>
    <property type="match status" value="2"/>
</dbReference>
<sequence length="768" mass="85896">MRIPTFSRERGATLCPLVSGYEAPSLRPDLVSEETRKPFLPRFPLKPVSPVWHPPGALALLKGAPEPEPRETRQSTPPLSATGLGGHRGVALSFSATGRESIQTAMVTGALLFSSFSRFRRACLPPLLIGPRRSYSQDDAFSQYLHRSIVPTMHYQKSLPRLPIPKLEDTIRRYLNAQKPLLDDDQFRKTKQLAGNFENGIGRELHNHLVARDKQNKHTSYISGPWFDMYLQARQPIILNFNPFMAFTPDPKPEYNDQLVKATNMTVAALRFLKTLRAGILEPEVFHLNPSKSDTPGFKKFIRLVPSSLSWFGAYMVNAYPLDMSQYFRLFNSTRLPKPKKDELFTDEHARHLLVLRNGHFYVFDVIDQNGNIVKPSEIQAHLKFILSDNTAVPASPLAYLTTENRDTWATLRQELLDNGNGEALRKVDSAIFCLCLDDFPIKDVDHLSHAMLHGDGTNRWYDKSFNLILAKDGSAAVHFEHAWGDGVAVLRFQNEVFKDSTETPAVTPQSLPAACDSHGAVEKLNFKLNDALKEGITKAKQNFDATVKTLTLKSLKFERGGKEFIKTQKLSPDAIVQLAFQLAFLRQYGQTVATYESCSTAAFKHGRTEAIRPASVYTKACSEALVKRPSKHSTVELRQMITVCSTYHSQLTKEAALGQGFDRHLFALRCEAESQGISLPDLYKDQAYALINHNILSTSTLNSSSVNLGGFGPVVPDGFGLGYSIHDNWIGCNVSAYPSRNAPEFLQCVHKSLDDIFDILEGKQISN</sequence>
<evidence type="ECO:0000256" key="8">
    <source>
        <dbReference type="ARBA" id="ARBA00022832"/>
    </source>
</evidence>
<keyword evidence="13" id="KW-0472">Membrane</keyword>
<dbReference type="PROSITE" id="PS00440">
    <property type="entry name" value="ACYLTRANSF_C_2"/>
    <property type="match status" value="1"/>
</dbReference>
<evidence type="ECO:0000313" key="33">
    <source>
        <dbReference type="EMBL" id="KAK9404240.1"/>
    </source>
</evidence>
<name>A0AAW1BPZ1_CROAD</name>
<dbReference type="Gene3D" id="1.10.275.20">
    <property type="entry name" value="Choline/Carnitine o-acyltransferase"/>
    <property type="match status" value="1"/>
</dbReference>
<dbReference type="InterPro" id="IPR000542">
    <property type="entry name" value="Carn_acyl_trans"/>
</dbReference>
<evidence type="ECO:0000256" key="11">
    <source>
        <dbReference type="ARBA" id="ARBA00023098"/>
    </source>
</evidence>
<keyword evidence="9" id="KW-0809">Transit peptide</keyword>
<comment type="catalytic activity">
    <reaction evidence="26">
        <text>4,8-dimethylnonanoyl-CoA + (R)-carnitine = O-4,8-dimethylnonanoyl-(R)-carnitine + CoA</text>
        <dbReference type="Rhea" id="RHEA:44860"/>
        <dbReference type="ChEBI" id="CHEBI:16347"/>
        <dbReference type="ChEBI" id="CHEBI:57287"/>
        <dbReference type="ChEBI" id="CHEBI:77061"/>
        <dbReference type="ChEBI" id="CHEBI:84654"/>
    </reaction>
</comment>
<comment type="catalytic activity">
    <reaction evidence="28">
        <text>(R)-carnitine + hexadecanoyl-CoA = O-hexadecanoyl-(R)-carnitine + CoA</text>
        <dbReference type="Rhea" id="RHEA:12661"/>
        <dbReference type="ChEBI" id="CHEBI:16347"/>
        <dbReference type="ChEBI" id="CHEBI:17490"/>
        <dbReference type="ChEBI" id="CHEBI:57287"/>
        <dbReference type="ChEBI" id="CHEBI:57379"/>
        <dbReference type="EC" id="2.3.1.21"/>
    </reaction>
    <physiologicalReaction direction="right-to-left" evidence="28">
        <dbReference type="Rhea" id="RHEA:12663"/>
    </physiologicalReaction>
</comment>
<evidence type="ECO:0000256" key="2">
    <source>
        <dbReference type="ARBA" id="ARBA00005005"/>
    </source>
</evidence>
<evidence type="ECO:0000256" key="15">
    <source>
        <dbReference type="ARBA" id="ARBA00040346"/>
    </source>
</evidence>
<evidence type="ECO:0000256" key="9">
    <source>
        <dbReference type="ARBA" id="ARBA00022946"/>
    </source>
</evidence>
<evidence type="ECO:0000256" key="5">
    <source>
        <dbReference type="ARBA" id="ARBA00022448"/>
    </source>
</evidence>
<comment type="catalytic activity">
    <reaction evidence="21">
        <text>dodecanoyl-CoA + (R)-carnitine = O-dodecanoyl-R-carnitine + CoA</text>
        <dbReference type="Rhea" id="RHEA:40279"/>
        <dbReference type="ChEBI" id="CHEBI:16347"/>
        <dbReference type="ChEBI" id="CHEBI:57287"/>
        <dbReference type="ChEBI" id="CHEBI:57375"/>
        <dbReference type="ChEBI" id="CHEBI:77086"/>
    </reaction>
</comment>
<dbReference type="GO" id="GO:0004095">
    <property type="term" value="F:carnitine O-palmitoyltransferase activity"/>
    <property type="evidence" value="ECO:0007669"/>
    <property type="project" value="UniProtKB-EC"/>
</dbReference>
<keyword evidence="11" id="KW-0443">Lipid metabolism</keyword>
<comment type="catalytic activity">
    <reaction evidence="27">
        <text>(R)-carnitine + octadecanoyl-CoA = O-octadecanoyl-(R)-carnitine + CoA</text>
        <dbReference type="Rhea" id="RHEA:44840"/>
        <dbReference type="ChEBI" id="CHEBI:16347"/>
        <dbReference type="ChEBI" id="CHEBI:57287"/>
        <dbReference type="ChEBI" id="CHEBI:57394"/>
        <dbReference type="ChEBI" id="CHEBI:84644"/>
    </reaction>
</comment>
<evidence type="ECO:0000256" key="1">
    <source>
        <dbReference type="ARBA" id="ARBA00004443"/>
    </source>
</evidence>
<keyword evidence="34" id="KW-1185">Reference proteome</keyword>
<evidence type="ECO:0000256" key="17">
    <source>
        <dbReference type="ARBA" id="ARBA00046213"/>
    </source>
</evidence>
<dbReference type="InterPro" id="IPR023213">
    <property type="entry name" value="CAT-like_dom_sf"/>
</dbReference>
<keyword evidence="6 30" id="KW-0808">Transferase</keyword>
<evidence type="ECO:0000256" key="25">
    <source>
        <dbReference type="ARBA" id="ARBA00048991"/>
    </source>
</evidence>
<evidence type="ECO:0000256" key="22">
    <source>
        <dbReference type="ARBA" id="ARBA00048565"/>
    </source>
</evidence>
<evidence type="ECO:0000256" key="13">
    <source>
        <dbReference type="ARBA" id="ARBA00023136"/>
    </source>
</evidence>
<comment type="catalytic activity">
    <reaction evidence="24">
        <text>eicosanoyl-CoA + (R)-carnitine = O-eicosanoyl-(R)-carnitine + CoA</text>
        <dbReference type="Rhea" id="RHEA:44844"/>
        <dbReference type="ChEBI" id="CHEBI:16347"/>
        <dbReference type="ChEBI" id="CHEBI:57287"/>
        <dbReference type="ChEBI" id="CHEBI:57380"/>
        <dbReference type="ChEBI" id="CHEBI:84645"/>
    </reaction>
</comment>
<organism evidence="33 34">
    <name type="scientific">Crotalus adamanteus</name>
    <name type="common">Eastern diamondback rattlesnake</name>
    <dbReference type="NCBI Taxonomy" id="8729"/>
    <lineage>
        <taxon>Eukaryota</taxon>
        <taxon>Metazoa</taxon>
        <taxon>Chordata</taxon>
        <taxon>Craniata</taxon>
        <taxon>Vertebrata</taxon>
        <taxon>Euteleostomi</taxon>
        <taxon>Lepidosauria</taxon>
        <taxon>Squamata</taxon>
        <taxon>Bifurcata</taxon>
        <taxon>Unidentata</taxon>
        <taxon>Episquamata</taxon>
        <taxon>Toxicofera</taxon>
        <taxon>Serpentes</taxon>
        <taxon>Colubroidea</taxon>
        <taxon>Viperidae</taxon>
        <taxon>Crotalinae</taxon>
        <taxon>Crotalus</taxon>
    </lineage>
</organism>
<dbReference type="Proteomes" id="UP001474421">
    <property type="component" value="Unassembled WGS sequence"/>
</dbReference>
<dbReference type="GO" id="GO:0006635">
    <property type="term" value="P:fatty acid beta-oxidation"/>
    <property type="evidence" value="ECO:0007669"/>
    <property type="project" value="TreeGrafter"/>
</dbReference>
<evidence type="ECO:0000256" key="29">
    <source>
        <dbReference type="PIRSR" id="PIRSR600542-1"/>
    </source>
</evidence>
<dbReference type="Pfam" id="PF00755">
    <property type="entry name" value="Carn_acyltransf"/>
    <property type="match status" value="1"/>
</dbReference>
<evidence type="ECO:0000256" key="27">
    <source>
        <dbReference type="ARBA" id="ARBA00049066"/>
    </source>
</evidence>
<comment type="similarity">
    <text evidence="3 30">Belongs to the carnitine/choline acetyltransferase family.</text>
</comment>
<keyword evidence="7" id="KW-0999">Mitochondrion inner membrane</keyword>
<feature type="active site" description="Proton acceptor" evidence="29">
    <location>
        <position position="482"/>
    </location>
</feature>